<evidence type="ECO:0000313" key="1">
    <source>
        <dbReference type="EMBL" id="AFZ70883.1"/>
    </source>
</evidence>
<dbReference type="STRING" id="1056495.Calag_1162"/>
<dbReference type="eggNOG" id="arCOG00910">
    <property type="taxonomic scope" value="Archaea"/>
</dbReference>
<dbReference type="Gene3D" id="3.40.50.150">
    <property type="entry name" value="Vaccinia Virus protein VP39"/>
    <property type="match status" value="1"/>
</dbReference>
<keyword evidence="1" id="KW-0808">Transferase</keyword>
<dbReference type="GO" id="GO:0003676">
    <property type="term" value="F:nucleic acid binding"/>
    <property type="evidence" value="ECO:0007669"/>
    <property type="project" value="InterPro"/>
</dbReference>
<accession>L0AAE5</accession>
<dbReference type="OrthoDB" id="31271at2157"/>
<dbReference type="EMBL" id="CP003378">
    <property type="protein sequence ID" value="AFZ70883.1"/>
    <property type="molecule type" value="Genomic_DNA"/>
</dbReference>
<dbReference type="PROSITE" id="PS00092">
    <property type="entry name" value="N6_MTASE"/>
    <property type="match status" value="1"/>
</dbReference>
<dbReference type="KEGG" id="clg:Calag_1162"/>
<dbReference type="CDD" id="cd02440">
    <property type="entry name" value="AdoMet_MTases"/>
    <property type="match status" value="1"/>
</dbReference>
<dbReference type="InParanoid" id="L0AAE5"/>
<evidence type="ECO:0000313" key="2">
    <source>
        <dbReference type="Proteomes" id="UP000010469"/>
    </source>
</evidence>
<dbReference type="GeneID" id="14212422"/>
<dbReference type="InterPro" id="IPR002052">
    <property type="entry name" value="DNA_methylase_N6_adenine_CS"/>
</dbReference>
<dbReference type="PANTHER" id="PTHR23290:SF0">
    <property type="entry name" value="RRNA N6-ADENOSINE-METHYLTRANSFERASE METTL5"/>
    <property type="match status" value="1"/>
</dbReference>
<dbReference type="InterPro" id="IPR051720">
    <property type="entry name" value="rRNA_MeTrfase/Polyamine_Synth"/>
</dbReference>
<dbReference type="GO" id="GO:0032259">
    <property type="term" value="P:methylation"/>
    <property type="evidence" value="ECO:0007669"/>
    <property type="project" value="UniProtKB-KW"/>
</dbReference>
<dbReference type="SUPFAM" id="SSF53335">
    <property type="entry name" value="S-adenosyl-L-methionine-dependent methyltransferases"/>
    <property type="match status" value="1"/>
</dbReference>
<organism evidence="1 2">
    <name type="scientific">Caldisphaera lagunensis (strain DSM 15908 / JCM 11604 / ANMR 0165 / IC-154)</name>
    <dbReference type="NCBI Taxonomy" id="1056495"/>
    <lineage>
        <taxon>Archaea</taxon>
        <taxon>Thermoproteota</taxon>
        <taxon>Thermoprotei</taxon>
        <taxon>Acidilobales</taxon>
        <taxon>Caldisphaeraceae</taxon>
        <taxon>Caldisphaera</taxon>
    </lineage>
</organism>
<dbReference type="GO" id="GO:0008168">
    <property type="term" value="F:methyltransferase activity"/>
    <property type="evidence" value="ECO:0007669"/>
    <property type="project" value="UniProtKB-KW"/>
</dbReference>
<dbReference type="RefSeq" id="WP_015232780.1">
    <property type="nucleotide sequence ID" value="NC_019791.1"/>
</dbReference>
<name>L0AAE5_CALLD</name>
<dbReference type="Proteomes" id="UP000010469">
    <property type="component" value="Chromosome"/>
</dbReference>
<dbReference type="PANTHER" id="PTHR23290">
    <property type="entry name" value="RRNA N6-ADENOSINE-METHYLTRANSFERASE METTL5"/>
    <property type="match status" value="1"/>
</dbReference>
<dbReference type="HOGENOM" id="CLU_074702_1_0_2"/>
<sequence length="211" mass="24477">MNKNEKYINAKVFLEKTLPSITNPIRDLEQYNTPSEIILDMLNHAYISNIIQDSTVLDLGSGTCRIALASLIFGASKAIGLEIDDRFFKYCLYGEETFGLRGRLLLIKTFINENLGLIRKNHIDLIIMNPPFGVWNRNADKRFLEYAFSLNPKRIYSVLKSGNLNFHESLSNKWGYRLRLLNTREFPIPASMTYHKSRIRRVKVDVLLFEK</sequence>
<dbReference type="AlphaFoldDB" id="L0AAE5"/>
<keyword evidence="2" id="KW-1185">Reference proteome</keyword>
<keyword evidence="1" id="KW-0489">Methyltransferase</keyword>
<dbReference type="InterPro" id="IPR029063">
    <property type="entry name" value="SAM-dependent_MTases_sf"/>
</dbReference>
<reference evidence="2" key="1">
    <citation type="submission" date="2012-03" db="EMBL/GenBank/DDBJ databases">
        <title>Complete genome of Caldisphaera lagunensis DSM 15908.</title>
        <authorList>
            <person name="Lucas S."/>
            <person name="Copeland A."/>
            <person name="Lapidus A."/>
            <person name="Glavina del Rio T."/>
            <person name="Dalin E."/>
            <person name="Tice H."/>
            <person name="Bruce D."/>
            <person name="Goodwin L."/>
            <person name="Pitluck S."/>
            <person name="Peters L."/>
            <person name="Mikhailova N."/>
            <person name="Teshima H."/>
            <person name="Kyrpides N."/>
            <person name="Mavromatis K."/>
            <person name="Ivanova N."/>
            <person name="Brettin T."/>
            <person name="Detter J.C."/>
            <person name="Han C."/>
            <person name="Larimer F."/>
            <person name="Land M."/>
            <person name="Hauser L."/>
            <person name="Markowitz V."/>
            <person name="Cheng J.-F."/>
            <person name="Hugenholtz P."/>
            <person name="Woyke T."/>
            <person name="Wu D."/>
            <person name="Spring S."/>
            <person name="Schroeder M."/>
            <person name="Brambilla E."/>
            <person name="Klenk H.-P."/>
            <person name="Eisen J.A."/>
        </authorList>
    </citation>
    <scope>NUCLEOTIDE SEQUENCE [LARGE SCALE GENOMIC DNA]</scope>
    <source>
        <strain evidence="2">DSM 15908 / JCM 11604 / IC-154</strain>
    </source>
</reference>
<proteinExistence type="predicted"/>
<protein>
    <submittedName>
        <fullName evidence="1">Putative RNA methylase</fullName>
    </submittedName>
</protein>
<gene>
    <name evidence="1" type="ordered locus">Calag_1162</name>
</gene>